<sequence length="160" mass="17905">MERVSISGGCPPKPERMTMYDDYGLWEDRRNVYLEAVDEGARPAAIVGRLDDEVYTVARAVNLTASLTPATIFERLRREFGRSSMPWVVRAALKSRRQHADFNDIFASWPVKPTQPRPSLSSRPGVVGGRPPELDTRSIAWTSLVIRSSDMVNPTAATKM</sequence>
<dbReference type="Proteomes" id="UP000275846">
    <property type="component" value="Unassembled WGS sequence"/>
</dbReference>
<accession>A0A183SSE0</accession>
<name>A0A183SSE0_SCHSO</name>
<evidence type="ECO:0000313" key="3">
    <source>
        <dbReference type="WBParaSite" id="SSLN_0000737301-mRNA-1"/>
    </source>
</evidence>
<reference evidence="1 2" key="2">
    <citation type="submission" date="2018-11" db="EMBL/GenBank/DDBJ databases">
        <authorList>
            <consortium name="Pathogen Informatics"/>
        </authorList>
    </citation>
    <scope>NUCLEOTIDE SEQUENCE [LARGE SCALE GENOMIC DNA]</scope>
    <source>
        <strain evidence="1 2">NST_G2</strain>
    </source>
</reference>
<evidence type="ECO:0000313" key="1">
    <source>
        <dbReference type="EMBL" id="VDL93523.1"/>
    </source>
</evidence>
<dbReference type="WBParaSite" id="SSLN_0000737301-mRNA-1">
    <property type="protein sequence ID" value="SSLN_0000737301-mRNA-1"/>
    <property type="gene ID" value="SSLN_0000737301"/>
</dbReference>
<proteinExistence type="predicted"/>
<dbReference type="OrthoDB" id="6270708at2759"/>
<evidence type="ECO:0000313" key="2">
    <source>
        <dbReference type="Proteomes" id="UP000275846"/>
    </source>
</evidence>
<organism evidence="3">
    <name type="scientific">Schistocephalus solidus</name>
    <name type="common">Tapeworm</name>
    <dbReference type="NCBI Taxonomy" id="70667"/>
    <lineage>
        <taxon>Eukaryota</taxon>
        <taxon>Metazoa</taxon>
        <taxon>Spiralia</taxon>
        <taxon>Lophotrochozoa</taxon>
        <taxon>Platyhelminthes</taxon>
        <taxon>Cestoda</taxon>
        <taxon>Eucestoda</taxon>
        <taxon>Diphyllobothriidea</taxon>
        <taxon>Diphyllobothriidae</taxon>
        <taxon>Schistocephalus</taxon>
    </lineage>
</organism>
<dbReference type="AlphaFoldDB" id="A0A183SSE0"/>
<keyword evidence="2" id="KW-1185">Reference proteome</keyword>
<reference evidence="3" key="1">
    <citation type="submission" date="2016-06" db="UniProtKB">
        <authorList>
            <consortium name="WormBaseParasite"/>
        </authorList>
    </citation>
    <scope>IDENTIFICATION</scope>
</reference>
<gene>
    <name evidence="1" type="ORF">SSLN_LOCUS7138</name>
</gene>
<dbReference type="EMBL" id="UYSU01034004">
    <property type="protein sequence ID" value="VDL93523.1"/>
    <property type="molecule type" value="Genomic_DNA"/>
</dbReference>
<protein>
    <submittedName>
        <fullName evidence="3">DUF4158 domain-containing protein</fullName>
    </submittedName>
</protein>